<keyword evidence="1" id="KW-0472">Membrane</keyword>
<feature type="transmembrane region" description="Helical" evidence="1">
    <location>
        <begin position="40"/>
        <end position="58"/>
    </location>
</feature>
<evidence type="ECO:0000256" key="2">
    <source>
        <dbReference type="SAM" id="SignalP"/>
    </source>
</evidence>
<dbReference type="EMBL" id="MWWY01000052">
    <property type="protein sequence ID" value="OZG62088.1"/>
    <property type="molecule type" value="Genomic_DNA"/>
</dbReference>
<evidence type="ECO:0000313" key="4">
    <source>
        <dbReference type="Proteomes" id="UP000216074"/>
    </source>
</evidence>
<evidence type="ECO:0000256" key="1">
    <source>
        <dbReference type="SAM" id="Phobius"/>
    </source>
</evidence>
<accession>A0A261FSN6</accession>
<reference evidence="3 4" key="1">
    <citation type="journal article" date="2017" name="BMC Genomics">
        <title>Comparative genomic and phylogenomic analyses of the Bifidobacteriaceae family.</title>
        <authorList>
            <person name="Lugli G.A."/>
            <person name="Milani C."/>
            <person name="Turroni F."/>
            <person name="Duranti S."/>
            <person name="Mancabelli L."/>
            <person name="Mangifesta M."/>
            <person name="Ferrario C."/>
            <person name="Modesto M."/>
            <person name="Mattarelli P."/>
            <person name="Jiri K."/>
            <person name="van Sinderen D."/>
            <person name="Ventura M."/>
        </authorList>
    </citation>
    <scope>NUCLEOTIDE SEQUENCE [LARGE SCALE GENOMIC DNA]</scope>
    <source>
        <strain evidence="3 4">DSM 100202</strain>
    </source>
</reference>
<proteinExistence type="predicted"/>
<dbReference type="AlphaFoldDB" id="A0A261FSN6"/>
<feature type="chain" id="PRO_5038720143" evidence="2">
    <location>
        <begin position="22"/>
        <end position="71"/>
    </location>
</feature>
<protein>
    <submittedName>
        <fullName evidence="3">Lincomycin resistance protein LmrB</fullName>
    </submittedName>
</protein>
<organism evidence="3 4">
    <name type="scientific">Bifidobacterium hapali</name>
    <dbReference type="NCBI Taxonomy" id="1630172"/>
    <lineage>
        <taxon>Bacteria</taxon>
        <taxon>Bacillati</taxon>
        <taxon>Actinomycetota</taxon>
        <taxon>Actinomycetes</taxon>
        <taxon>Bifidobacteriales</taxon>
        <taxon>Bifidobacteriaceae</taxon>
        <taxon>Bifidobacterium</taxon>
    </lineage>
</organism>
<evidence type="ECO:0000313" key="3">
    <source>
        <dbReference type="EMBL" id="OZG62088.1"/>
    </source>
</evidence>
<gene>
    <name evidence="3" type="ORF">BHAP_2187</name>
</gene>
<keyword evidence="1" id="KW-1133">Transmembrane helix</keyword>
<keyword evidence="1" id="KW-0812">Transmembrane</keyword>
<name>A0A261FSN6_9BIFI</name>
<keyword evidence="2" id="KW-0732">Signal</keyword>
<comment type="caution">
    <text evidence="3">The sequence shown here is derived from an EMBL/GenBank/DDBJ whole genome shotgun (WGS) entry which is preliminary data.</text>
</comment>
<feature type="signal peptide" evidence="2">
    <location>
        <begin position="1"/>
        <end position="21"/>
    </location>
</feature>
<keyword evidence="4" id="KW-1185">Reference proteome</keyword>
<sequence>MRAMLVAAVASALITEFAASAARSGATASDSYLQGFVSSMWPIAGMALAGVVMAVLMFRFSVRRTPELTEV</sequence>
<dbReference type="Proteomes" id="UP000216074">
    <property type="component" value="Unassembled WGS sequence"/>
</dbReference>